<dbReference type="PIRSF" id="PIRSF004532">
    <property type="entry name" value="GlpX"/>
    <property type="match status" value="1"/>
</dbReference>
<evidence type="ECO:0000256" key="1">
    <source>
        <dbReference type="ARBA" id="ARBA00001273"/>
    </source>
</evidence>
<name>A0A133XSJ5_9ACTN</name>
<comment type="caution">
    <text evidence="9">The sequence shown here is derived from an EMBL/GenBank/DDBJ whole genome shotgun (WGS) entry which is preliminary data.</text>
</comment>
<comment type="similarity">
    <text evidence="3 8">Belongs to the FBPase class 2 family.</text>
</comment>
<accession>A0A133XSJ5</accession>
<dbReference type="UniPathway" id="UPA00138"/>
<evidence type="ECO:0000313" key="9">
    <source>
        <dbReference type="EMBL" id="KXB33898.1"/>
    </source>
</evidence>
<dbReference type="PANTHER" id="PTHR30447">
    <property type="entry name" value="FRUCTOSE-1,6-BISPHOSPHATASE CLASS 2"/>
    <property type="match status" value="1"/>
</dbReference>
<evidence type="ECO:0000256" key="6">
    <source>
        <dbReference type="ARBA" id="ARBA00023211"/>
    </source>
</evidence>
<dbReference type="Proteomes" id="UP000070675">
    <property type="component" value="Unassembled WGS sequence"/>
</dbReference>
<evidence type="ECO:0000256" key="7">
    <source>
        <dbReference type="ARBA" id="ARBA00023277"/>
    </source>
</evidence>
<keyword evidence="4" id="KW-0479">Metal-binding</keyword>
<keyword evidence="7 8" id="KW-0119">Carbohydrate metabolism</keyword>
<dbReference type="GO" id="GO:0006071">
    <property type="term" value="P:glycerol metabolic process"/>
    <property type="evidence" value="ECO:0007669"/>
    <property type="project" value="InterPro"/>
</dbReference>
<keyword evidence="10" id="KW-1185">Reference proteome</keyword>
<dbReference type="GO" id="GO:0005829">
    <property type="term" value="C:cytosol"/>
    <property type="evidence" value="ECO:0007669"/>
    <property type="project" value="TreeGrafter"/>
</dbReference>
<dbReference type="EMBL" id="LSCR01000029">
    <property type="protein sequence ID" value="KXB33898.1"/>
    <property type="molecule type" value="Genomic_DNA"/>
</dbReference>
<dbReference type="SUPFAM" id="SSF56655">
    <property type="entry name" value="Carbohydrate phosphatase"/>
    <property type="match status" value="1"/>
</dbReference>
<reference evidence="10" key="1">
    <citation type="submission" date="2016-01" db="EMBL/GenBank/DDBJ databases">
        <authorList>
            <person name="Mitreva M."/>
            <person name="Pepin K.H."/>
            <person name="Mihindukulasuriya K.A."/>
            <person name="Fulton R."/>
            <person name="Fronick C."/>
            <person name="O'Laughlin M."/>
            <person name="Miner T."/>
            <person name="Herter B."/>
            <person name="Rosa B.A."/>
            <person name="Cordes M."/>
            <person name="Tomlinson C."/>
            <person name="Wollam A."/>
            <person name="Palsikar V.B."/>
            <person name="Mardis E.R."/>
            <person name="Wilson R.K."/>
        </authorList>
    </citation>
    <scope>NUCLEOTIDE SEQUENCE [LARGE SCALE GENOMIC DNA]</scope>
    <source>
        <strain evidence="10">DNF00019</strain>
    </source>
</reference>
<evidence type="ECO:0000256" key="2">
    <source>
        <dbReference type="ARBA" id="ARBA00004742"/>
    </source>
</evidence>
<protein>
    <recommendedName>
        <fullName evidence="8">Fructose-1,6-bisphosphatase</fullName>
    </recommendedName>
</protein>
<dbReference type="PANTHER" id="PTHR30447:SF0">
    <property type="entry name" value="FRUCTOSE-1,6-BISPHOSPHATASE 1 CLASS 2-RELATED"/>
    <property type="match status" value="1"/>
</dbReference>
<dbReference type="AlphaFoldDB" id="A0A133XSJ5"/>
<dbReference type="PATRIC" id="fig|1393034.3.peg.1098"/>
<gene>
    <name evidence="9" type="ORF">HMPREF3192_01128</name>
</gene>
<proteinExistence type="inferred from homology"/>
<dbReference type="GO" id="GO:0030388">
    <property type="term" value="P:fructose 1,6-bisphosphate metabolic process"/>
    <property type="evidence" value="ECO:0007669"/>
    <property type="project" value="TreeGrafter"/>
</dbReference>
<evidence type="ECO:0000256" key="5">
    <source>
        <dbReference type="ARBA" id="ARBA00022801"/>
    </source>
</evidence>
<dbReference type="Pfam" id="PF03320">
    <property type="entry name" value="FBPase_glpX"/>
    <property type="match status" value="2"/>
</dbReference>
<comment type="pathway">
    <text evidence="2">Carbohydrate biosynthesis; gluconeogenesis.</text>
</comment>
<organism evidence="9 10">
    <name type="scientific">Atopobium deltae</name>
    <dbReference type="NCBI Taxonomy" id="1393034"/>
    <lineage>
        <taxon>Bacteria</taxon>
        <taxon>Bacillati</taxon>
        <taxon>Actinomycetota</taxon>
        <taxon>Coriobacteriia</taxon>
        <taxon>Coriobacteriales</taxon>
        <taxon>Atopobiaceae</taxon>
        <taxon>Atopobium</taxon>
    </lineage>
</organism>
<comment type="catalytic activity">
    <reaction evidence="1">
        <text>beta-D-fructose 1,6-bisphosphate + H2O = beta-D-fructose 6-phosphate + phosphate</text>
        <dbReference type="Rhea" id="RHEA:11064"/>
        <dbReference type="ChEBI" id="CHEBI:15377"/>
        <dbReference type="ChEBI" id="CHEBI:32966"/>
        <dbReference type="ChEBI" id="CHEBI:43474"/>
        <dbReference type="ChEBI" id="CHEBI:57634"/>
        <dbReference type="EC" id="3.1.3.11"/>
    </reaction>
</comment>
<dbReference type="OrthoDB" id="9779353at2"/>
<evidence type="ECO:0000256" key="8">
    <source>
        <dbReference type="PIRNR" id="PIRNR004532"/>
    </source>
</evidence>
<evidence type="ECO:0000256" key="3">
    <source>
        <dbReference type="ARBA" id="ARBA00008989"/>
    </source>
</evidence>
<keyword evidence="6" id="KW-0464">Manganese</keyword>
<evidence type="ECO:0000313" key="10">
    <source>
        <dbReference type="Proteomes" id="UP000070675"/>
    </source>
</evidence>
<dbReference type="Gene3D" id="3.40.190.90">
    <property type="match status" value="1"/>
</dbReference>
<dbReference type="Gene3D" id="3.30.540.10">
    <property type="entry name" value="Fructose-1,6-Bisphosphatase, subunit A, domain 1"/>
    <property type="match status" value="1"/>
</dbReference>
<dbReference type="GO" id="GO:0046872">
    <property type="term" value="F:metal ion binding"/>
    <property type="evidence" value="ECO:0007669"/>
    <property type="project" value="UniProtKB-KW"/>
</dbReference>
<keyword evidence="5" id="KW-0378">Hydrolase</keyword>
<dbReference type="STRING" id="1393034.HMPREF3192_01128"/>
<evidence type="ECO:0000256" key="4">
    <source>
        <dbReference type="ARBA" id="ARBA00022723"/>
    </source>
</evidence>
<dbReference type="InterPro" id="IPR004464">
    <property type="entry name" value="FBPase_class-2/SBPase"/>
</dbReference>
<dbReference type="GO" id="GO:0006094">
    <property type="term" value="P:gluconeogenesis"/>
    <property type="evidence" value="ECO:0007669"/>
    <property type="project" value="UniProtKB-UniPathway"/>
</dbReference>
<sequence length="363" mass="38059">MLKESAVRQSLISNFLRVCEATAIEASLWAGRADKVAANSAAMKKVRQGLGDMSMSGHVVIGQRPLTSPAAPSNDNAAVASTGDVVLAPAADKKDPDILVAGETLGRGGDSLDIVVDPIEGTNLVANNQRNAISAIVFAPRATLLNAPVKRMAKIACGPAVPPETVDIDQTPEENIAAVARALHKPIKDVMVCILDRPRHANLIEHVRSLGARVKLVYDGDVQAALACAIPNTGADLMLGEGGGPEGVLACAGLKALGGFFQARFHFTEAREREAVAAACDFDVDQAISMDEMVRTNDIHFVATGITDGSMLKGVRHNPDGSIQTHSILVSSIDNTTSYITKVYRAGTIGSAISEPGLHDSIF</sequence>
<dbReference type="GO" id="GO:0042132">
    <property type="term" value="F:fructose 1,6-bisphosphate 1-phosphatase activity"/>
    <property type="evidence" value="ECO:0007669"/>
    <property type="project" value="UniProtKB-EC"/>
</dbReference>